<dbReference type="AlphaFoldDB" id="A0A2G8S0I3"/>
<evidence type="ECO:0000313" key="2">
    <source>
        <dbReference type="Proteomes" id="UP000230002"/>
    </source>
</evidence>
<dbReference type="InterPro" id="IPR032675">
    <property type="entry name" value="LRR_dom_sf"/>
</dbReference>
<dbReference type="EMBL" id="AYKW01000034">
    <property type="protein sequence ID" value="PIL27279.1"/>
    <property type="molecule type" value="Genomic_DNA"/>
</dbReference>
<reference evidence="1 2" key="1">
    <citation type="journal article" date="2015" name="Sci. Rep.">
        <title>Chromosome-level genome map provides insights into diverse defense mechanisms in the medicinal fungus Ganoderma sinense.</title>
        <authorList>
            <person name="Zhu Y."/>
            <person name="Xu J."/>
            <person name="Sun C."/>
            <person name="Zhou S."/>
            <person name="Xu H."/>
            <person name="Nelson D.R."/>
            <person name="Qian J."/>
            <person name="Song J."/>
            <person name="Luo H."/>
            <person name="Xiang L."/>
            <person name="Li Y."/>
            <person name="Xu Z."/>
            <person name="Ji A."/>
            <person name="Wang L."/>
            <person name="Lu S."/>
            <person name="Hayward A."/>
            <person name="Sun W."/>
            <person name="Li X."/>
            <person name="Schwartz D.C."/>
            <person name="Wang Y."/>
            <person name="Chen S."/>
        </authorList>
    </citation>
    <scope>NUCLEOTIDE SEQUENCE [LARGE SCALE GENOMIC DNA]</scope>
    <source>
        <strain evidence="1 2">ZZ0214-1</strain>
    </source>
</reference>
<dbReference type="Proteomes" id="UP000230002">
    <property type="component" value="Unassembled WGS sequence"/>
</dbReference>
<sequence length="548" mass="60500">MKVCSDVTAHVRPKQSYATDLPPKVLRTIFEVLRTEHHCTDTRDHGFLSSWIPATWVCRHWRDVALATPRLWSWIDINGRHCDPDAIATLIARAGDEDLSVSLDGLGMNMLAGCAMVLPIALQVSHLSVCMEEAHAPLVEELLRHLGPRLRTLQVHCEDVAQEHGVALDPALVPNLRTLSIRNVFVHPTAELAGLKDLTLECLWDVKVHGHMNVGEYVYGMLAVCPDLENLDIEDALPHAASVEVGAYPQITFKKLRWLWISELAADLPANLAKFIIPPSASLNITARYDGCLPESLDTVAAVGNKDEQDAQDEELTNMVLPMNVLPASKFENFPTLVNTMDLSLNLGTPCCMGDILVEGTNWQLTVPALEDERRKVNRLPELLKHVYTAFPTAFVDPAKLVFLELHIAQQVPQAAAWAEMLVQFPNVFALTLGGRNAFSAVVTTLTRSGSLKMLPKLVQITACLAVQKSTFTRGDARAFGMLLKKRAEEGNMLASLIVRVPDAPLNKATVHLASALIAYMAVRGARARVVKKDCRTCHAHRHDAHYK</sequence>
<evidence type="ECO:0000313" key="1">
    <source>
        <dbReference type="EMBL" id="PIL27279.1"/>
    </source>
</evidence>
<comment type="caution">
    <text evidence="1">The sequence shown here is derived from an EMBL/GenBank/DDBJ whole genome shotgun (WGS) entry which is preliminary data.</text>
</comment>
<gene>
    <name evidence="1" type="ORF">GSI_10426</name>
</gene>
<dbReference type="STRING" id="1077348.A0A2G8S0I3"/>
<protein>
    <submittedName>
        <fullName evidence="1">Uncharacterized protein</fullName>
    </submittedName>
</protein>
<dbReference type="Gene3D" id="3.80.10.10">
    <property type="entry name" value="Ribonuclease Inhibitor"/>
    <property type="match status" value="1"/>
</dbReference>
<keyword evidence="2" id="KW-1185">Reference proteome</keyword>
<proteinExistence type="predicted"/>
<organism evidence="1 2">
    <name type="scientific">Ganoderma sinense ZZ0214-1</name>
    <dbReference type="NCBI Taxonomy" id="1077348"/>
    <lineage>
        <taxon>Eukaryota</taxon>
        <taxon>Fungi</taxon>
        <taxon>Dikarya</taxon>
        <taxon>Basidiomycota</taxon>
        <taxon>Agaricomycotina</taxon>
        <taxon>Agaricomycetes</taxon>
        <taxon>Polyporales</taxon>
        <taxon>Polyporaceae</taxon>
        <taxon>Ganoderma</taxon>
    </lineage>
</organism>
<accession>A0A2G8S0I3</accession>
<name>A0A2G8S0I3_9APHY</name>
<dbReference type="OrthoDB" id="2758786at2759"/>